<keyword evidence="5 10" id="KW-0547">Nucleotide-binding</keyword>
<dbReference type="NCBIfam" id="TIGR01494">
    <property type="entry name" value="ATPase_P-type"/>
    <property type="match status" value="2"/>
</dbReference>
<evidence type="ECO:0000256" key="9">
    <source>
        <dbReference type="ARBA" id="ARBA00023136"/>
    </source>
</evidence>
<dbReference type="Proteomes" id="UP001200430">
    <property type="component" value="Unassembled WGS sequence"/>
</dbReference>
<evidence type="ECO:0000313" key="13">
    <source>
        <dbReference type="Proteomes" id="UP001200430"/>
    </source>
</evidence>
<keyword evidence="6 10" id="KW-0067">ATP-binding</keyword>
<gene>
    <name evidence="12" type="ORF">L2W38_11825</name>
</gene>
<feature type="transmembrane region" description="Helical" evidence="10">
    <location>
        <begin position="180"/>
        <end position="200"/>
    </location>
</feature>
<dbReference type="PANTHER" id="PTHR43520:SF8">
    <property type="entry name" value="P-TYPE CU(+) TRANSPORTER"/>
    <property type="match status" value="1"/>
</dbReference>
<dbReference type="Gene3D" id="2.70.150.10">
    <property type="entry name" value="Calcium-transporting ATPase, cytoplasmic transduction domain A"/>
    <property type="match status" value="1"/>
</dbReference>
<dbReference type="InterPro" id="IPR023299">
    <property type="entry name" value="ATPase_P-typ_cyto_dom_N"/>
</dbReference>
<keyword evidence="7" id="KW-1278">Translocase</keyword>
<organism evidence="12 13">
    <name type="scientific">Dethiosulfovibrio marinus</name>
    <dbReference type="NCBI Taxonomy" id="133532"/>
    <lineage>
        <taxon>Bacteria</taxon>
        <taxon>Thermotogati</taxon>
        <taxon>Synergistota</taxon>
        <taxon>Synergistia</taxon>
        <taxon>Synergistales</taxon>
        <taxon>Dethiosulfovibrionaceae</taxon>
        <taxon>Dethiosulfovibrio</taxon>
    </lineage>
</organism>
<dbReference type="InterPro" id="IPR018303">
    <property type="entry name" value="ATPase_P-typ_P_site"/>
</dbReference>
<dbReference type="EMBL" id="JAKGUD010000017">
    <property type="protein sequence ID" value="MCF4143500.1"/>
    <property type="molecule type" value="Genomic_DNA"/>
</dbReference>
<feature type="transmembrane region" description="Helical" evidence="10">
    <location>
        <begin position="154"/>
        <end position="174"/>
    </location>
</feature>
<comment type="similarity">
    <text evidence="2 10">Belongs to the cation transport ATPase (P-type) (TC 3.A.3) family. Type IB subfamily.</text>
</comment>
<evidence type="ECO:0000256" key="1">
    <source>
        <dbReference type="ARBA" id="ARBA00004127"/>
    </source>
</evidence>
<feature type="transmembrane region" description="Helical" evidence="10">
    <location>
        <begin position="385"/>
        <end position="409"/>
    </location>
</feature>
<feature type="transmembrane region" description="Helical" evidence="10">
    <location>
        <begin position="334"/>
        <end position="355"/>
    </location>
</feature>
<protein>
    <submittedName>
        <fullName evidence="12">Cation-translocating P-type ATPase</fullName>
    </submittedName>
</protein>
<keyword evidence="9 10" id="KW-0472">Membrane</keyword>
<dbReference type="Gene3D" id="3.40.50.1000">
    <property type="entry name" value="HAD superfamily/HAD-like"/>
    <property type="match status" value="1"/>
</dbReference>
<dbReference type="InterPro" id="IPR036412">
    <property type="entry name" value="HAD-like_sf"/>
</dbReference>
<dbReference type="RefSeq" id="WP_236100201.1">
    <property type="nucleotide sequence ID" value="NZ_JAKGUD010000017.1"/>
</dbReference>
<evidence type="ECO:0000256" key="7">
    <source>
        <dbReference type="ARBA" id="ARBA00022967"/>
    </source>
</evidence>
<keyword evidence="3 10" id="KW-0812">Transmembrane</keyword>
<evidence type="ECO:0000256" key="5">
    <source>
        <dbReference type="ARBA" id="ARBA00022741"/>
    </source>
</evidence>
<dbReference type="PROSITE" id="PS01047">
    <property type="entry name" value="HMA_1"/>
    <property type="match status" value="1"/>
</dbReference>
<keyword evidence="13" id="KW-1185">Reference proteome</keyword>
<evidence type="ECO:0000313" key="12">
    <source>
        <dbReference type="EMBL" id="MCF4143500.1"/>
    </source>
</evidence>
<dbReference type="Pfam" id="PF00403">
    <property type="entry name" value="HMA"/>
    <property type="match status" value="1"/>
</dbReference>
<dbReference type="InterPro" id="IPR006121">
    <property type="entry name" value="HMA_dom"/>
</dbReference>
<dbReference type="InterPro" id="IPR023298">
    <property type="entry name" value="ATPase_P-typ_TM_dom_sf"/>
</dbReference>
<dbReference type="SUPFAM" id="SSF56784">
    <property type="entry name" value="HAD-like"/>
    <property type="match status" value="1"/>
</dbReference>
<keyword evidence="8 10" id="KW-1133">Transmembrane helix</keyword>
<evidence type="ECO:0000259" key="11">
    <source>
        <dbReference type="PROSITE" id="PS50846"/>
    </source>
</evidence>
<keyword evidence="10" id="KW-1003">Cell membrane</keyword>
<comment type="subcellular location">
    <subcellularLocation>
        <location evidence="10">Cell membrane</location>
    </subcellularLocation>
    <subcellularLocation>
        <location evidence="1">Endomembrane system</location>
        <topology evidence="1">Multi-pass membrane protein</topology>
    </subcellularLocation>
</comment>
<feature type="domain" description="HMA" evidence="11">
    <location>
        <begin position="12"/>
        <end position="77"/>
    </location>
</feature>
<dbReference type="InterPro" id="IPR044492">
    <property type="entry name" value="P_typ_ATPase_HD_dom"/>
</dbReference>
<evidence type="ECO:0000256" key="2">
    <source>
        <dbReference type="ARBA" id="ARBA00006024"/>
    </source>
</evidence>
<dbReference type="SFLD" id="SFLDS00003">
    <property type="entry name" value="Haloacid_Dehalogenase"/>
    <property type="match status" value="1"/>
</dbReference>
<evidence type="ECO:0000256" key="8">
    <source>
        <dbReference type="ARBA" id="ARBA00022989"/>
    </source>
</evidence>
<dbReference type="SUPFAM" id="SSF81665">
    <property type="entry name" value="Calcium ATPase, transmembrane domain M"/>
    <property type="match status" value="1"/>
</dbReference>
<evidence type="ECO:0000256" key="4">
    <source>
        <dbReference type="ARBA" id="ARBA00022723"/>
    </source>
</evidence>
<dbReference type="CDD" id="cd02094">
    <property type="entry name" value="P-type_ATPase_Cu-like"/>
    <property type="match status" value="1"/>
</dbReference>
<keyword evidence="4 10" id="KW-0479">Metal-binding</keyword>
<dbReference type="InterPro" id="IPR017969">
    <property type="entry name" value="Heavy-metal-associated_CS"/>
</dbReference>
<dbReference type="SFLD" id="SFLDF00027">
    <property type="entry name" value="p-type_atpase"/>
    <property type="match status" value="1"/>
</dbReference>
<dbReference type="PROSITE" id="PS00154">
    <property type="entry name" value="ATPASE_E1_E2"/>
    <property type="match status" value="1"/>
</dbReference>
<dbReference type="SUPFAM" id="SSF55008">
    <property type="entry name" value="HMA, heavy metal-associated domain"/>
    <property type="match status" value="1"/>
</dbReference>
<dbReference type="InterPro" id="IPR008250">
    <property type="entry name" value="ATPase_P-typ_transduc_dom_A_sf"/>
</dbReference>
<dbReference type="InterPro" id="IPR059000">
    <property type="entry name" value="ATPase_P-type_domA"/>
</dbReference>
<dbReference type="Pfam" id="PF00702">
    <property type="entry name" value="Hydrolase"/>
    <property type="match status" value="1"/>
</dbReference>
<dbReference type="SFLD" id="SFLDG00002">
    <property type="entry name" value="C1.7:_P-type_atpase_like"/>
    <property type="match status" value="1"/>
</dbReference>
<dbReference type="CDD" id="cd00371">
    <property type="entry name" value="HMA"/>
    <property type="match status" value="1"/>
</dbReference>
<dbReference type="PRINTS" id="PR00120">
    <property type="entry name" value="HATPASE"/>
</dbReference>
<dbReference type="PANTHER" id="PTHR43520">
    <property type="entry name" value="ATP7, ISOFORM B"/>
    <property type="match status" value="1"/>
</dbReference>
<dbReference type="NCBIfam" id="TIGR01525">
    <property type="entry name" value="ATPase-IB_hvy"/>
    <property type="match status" value="1"/>
</dbReference>
<dbReference type="Gene3D" id="3.40.1110.10">
    <property type="entry name" value="Calcium-transporting ATPase, cytoplasmic domain N"/>
    <property type="match status" value="1"/>
</dbReference>
<evidence type="ECO:0000256" key="6">
    <source>
        <dbReference type="ARBA" id="ARBA00022840"/>
    </source>
</evidence>
<proteinExistence type="inferred from homology"/>
<dbReference type="InterPro" id="IPR036163">
    <property type="entry name" value="HMA_dom_sf"/>
</dbReference>
<dbReference type="Pfam" id="PF00122">
    <property type="entry name" value="E1-E2_ATPase"/>
    <property type="match status" value="1"/>
</dbReference>
<dbReference type="Gene3D" id="3.30.70.100">
    <property type="match status" value="1"/>
</dbReference>
<dbReference type="InterPro" id="IPR023214">
    <property type="entry name" value="HAD_sf"/>
</dbReference>
<dbReference type="InterPro" id="IPR027256">
    <property type="entry name" value="P-typ_ATPase_IB"/>
</dbReference>
<sequence>MRKDEDMEEEKRSVSLTVTGMTCASCSRIVEKRLSKIDGVAFAAVNLGTETAFVVLEKDVPLETLEEAVTKAGYGVSRERPADLESRRYSEARRNLILAWVVTGPLMALMIPHMVGYHVFGYHWMEIAGGALVIFGAGWRSLRGAWIALSHGHGNMDVLVCLGALAAWSTAILAQSGVAVSSFGAVGAMIVALHVTGRFIESHLRDRASKEIRALVGLQAREARVVRDDGEVTVPIEAVSSGMVLSVRPGERIPSDGVVLSGRSAVDESMITGEPMPVSKEEGHEVTGGSVAVTGSLKIEVTRTGEDTFLSRMIALIEEAQGAKIPIQAFADRVTGAFVPVVASLALASGLFWYLGVDRFGWILDQASRWIPWVVSARDPLSVGLFAFVTTIVIACPCALGLATPMALITGTGAASRKGIVIGNAEAIQTAGDVTVVVLDKTGTLTEGHPEVTRISLDSRSLAVAVAMESASNHPLAKAIAALDADPIDMESVEEIAGEGLTAVVDGETWTLGRPKSMEKYEEMTQAGRTVVEVRKEGEVMGFLALEDPIRPESVDAVSELKKLGIRPVMATGDNRGAAELVADAVGIDRSNVHAGIKPEDKLAIIRSEQSRGGKVLMVGDGMNDAAALKGADVGVAVGSGTDLAIDSADMVIVSGGAERIAQGIALSRKTFSVIRQNLFWAFGYNLLALPLAMAGLLHPVVAEVAMTFSSISVILNSMRVGR</sequence>
<dbReference type="PROSITE" id="PS50846">
    <property type="entry name" value="HMA_2"/>
    <property type="match status" value="1"/>
</dbReference>
<feature type="transmembrane region" description="Helical" evidence="10">
    <location>
        <begin position="96"/>
        <end position="115"/>
    </location>
</feature>
<name>A0ABS9EQN1_9BACT</name>
<feature type="transmembrane region" description="Helical" evidence="10">
    <location>
        <begin position="679"/>
        <end position="699"/>
    </location>
</feature>
<dbReference type="SUPFAM" id="SSF81653">
    <property type="entry name" value="Calcium ATPase, transduction domain A"/>
    <property type="match status" value="1"/>
</dbReference>
<evidence type="ECO:0000256" key="10">
    <source>
        <dbReference type="RuleBase" id="RU362081"/>
    </source>
</evidence>
<dbReference type="PRINTS" id="PR00119">
    <property type="entry name" value="CATATPASE"/>
</dbReference>
<accession>A0ABS9EQN1</accession>
<dbReference type="InterPro" id="IPR001757">
    <property type="entry name" value="P_typ_ATPase"/>
</dbReference>
<feature type="transmembrane region" description="Helical" evidence="10">
    <location>
        <begin position="121"/>
        <end position="142"/>
    </location>
</feature>
<reference evidence="12 13" key="1">
    <citation type="submission" date="2022-01" db="EMBL/GenBank/DDBJ databases">
        <title>Dethiosulfovibrio faecalis sp. nov., a novel proteolytic, non-sulfur-reducing bacterium isolated from a marine aquaculture solid waste bioreactor.</title>
        <authorList>
            <person name="Grabowski S."/>
            <person name="Apolinario E."/>
            <person name="Schneider N."/>
            <person name="Marshall C.W."/>
            <person name="Sowers K.R."/>
        </authorList>
    </citation>
    <scope>NUCLEOTIDE SEQUENCE [LARGE SCALE GENOMIC DNA]</scope>
    <source>
        <strain evidence="12 13">DSM 12537</strain>
    </source>
</reference>
<comment type="caution">
    <text evidence="12">The sequence shown here is derived from an EMBL/GenBank/DDBJ whole genome shotgun (WGS) entry which is preliminary data.</text>
</comment>
<evidence type="ECO:0000256" key="3">
    <source>
        <dbReference type="ARBA" id="ARBA00022692"/>
    </source>
</evidence>